<feature type="transmembrane region" description="Helical" evidence="2">
    <location>
        <begin position="626"/>
        <end position="643"/>
    </location>
</feature>
<feature type="compositionally biased region" description="Polar residues" evidence="1">
    <location>
        <begin position="290"/>
        <end position="305"/>
    </location>
</feature>
<feature type="region of interest" description="Disordered" evidence="1">
    <location>
        <begin position="273"/>
        <end position="450"/>
    </location>
</feature>
<feature type="transmembrane region" description="Helical" evidence="2">
    <location>
        <begin position="594"/>
        <end position="614"/>
    </location>
</feature>
<dbReference type="PANTHER" id="PTHR47513">
    <property type="entry name" value="ZINC TRANSPORTER"/>
    <property type="match status" value="1"/>
</dbReference>
<accession>A0A176WK62</accession>
<feature type="transmembrane region" description="Helical" evidence="2">
    <location>
        <begin position="795"/>
        <end position="813"/>
    </location>
</feature>
<evidence type="ECO:0000313" key="4">
    <source>
        <dbReference type="Proteomes" id="UP000077202"/>
    </source>
</evidence>
<keyword evidence="4" id="KW-1185">Reference proteome</keyword>
<feature type="transmembrane region" description="Helical" evidence="2">
    <location>
        <begin position="725"/>
        <end position="743"/>
    </location>
</feature>
<reference evidence="3" key="1">
    <citation type="submission" date="2016-03" db="EMBL/GenBank/DDBJ databases">
        <title>Mechanisms controlling the formation of the plant cell surface in tip-growing cells are functionally conserved among land plants.</title>
        <authorList>
            <person name="Honkanen S."/>
            <person name="Jones V.A."/>
            <person name="Morieri G."/>
            <person name="Champion C."/>
            <person name="Hetherington A.J."/>
            <person name="Kelly S."/>
            <person name="Saint-Marcoux D."/>
            <person name="Proust H."/>
            <person name="Prescott H."/>
            <person name="Dolan L."/>
        </authorList>
    </citation>
    <scope>NUCLEOTIDE SEQUENCE [LARGE SCALE GENOMIC DNA]</scope>
    <source>
        <tissue evidence="3">Whole gametophyte</tissue>
    </source>
</reference>
<gene>
    <name evidence="3" type="ORF">AXG93_2685s1030</name>
</gene>
<feature type="transmembrane region" description="Helical" evidence="2">
    <location>
        <begin position="693"/>
        <end position="713"/>
    </location>
</feature>
<dbReference type="EMBL" id="LVLJ01000654">
    <property type="protein sequence ID" value="OAE33439.1"/>
    <property type="molecule type" value="Genomic_DNA"/>
</dbReference>
<keyword evidence="2" id="KW-0472">Membrane</keyword>
<proteinExistence type="predicted"/>
<comment type="caution">
    <text evidence="3">The sequence shown here is derived from an EMBL/GenBank/DDBJ whole genome shotgun (WGS) entry which is preliminary data.</text>
</comment>
<keyword evidence="2" id="KW-1133">Transmembrane helix</keyword>
<feature type="compositionally biased region" description="Polar residues" evidence="1">
    <location>
        <begin position="318"/>
        <end position="340"/>
    </location>
</feature>
<evidence type="ECO:0000313" key="3">
    <source>
        <dbReference type="EMBL" id="OAE33439.1"/>
    </source>
</evidence>
<feature type="compositionally biased region" description="Polar residues" evidence="1">
    <location>
        <begin position="389"/>
        <end position="407"/>
    </location>
</feature>
<dbReference type="Proteomes" id="UP000077202">
    <property type="component" value="Unassembled WGS sequence"/>
</dbReference>
<protein>
    <submittedName>
        <fullName evidence="3">Uncharacterized protein</fullName>
    </submittedName>
</protein>
<feature type="transmembrane region" description="Helical" evidence="2">
    <location>
        <begin position="553"/>
        <end position="582"/>
    </location>
</feature>
<feature type="transmembrane region" description="Helical" evidence="2">
    <location>
        <begin position="763"/>
        <end position="783"/>
    </location>
</feature>
<dbReference type="PANTHER" id="PTHR47513:SF1">
    <property type="entry name" value="OS07G0283200 PROTEIN"/>
    <property type="match status" value="1"/>
</dbReference>
<evidence type="ECO:0000256" key="1">
    <source>
        <dbReference type="SAM" id="MobiDB-lite"/>
    </source>
</evidence>
<dbReference type="AlphaFoldDB" id="A0A176WK62"/>
<sequence>MAAMAACTQQIVGAVDFAARALSSTRASSSRECVSSACCSRKAVIAGAASSSSVRIEGSSLRGVQLALRKRAVVARAVVGVRAQSDVVGEDPEFNDSDYIVLGIAHCFQKDAEQKLFDSFIIEPIPAGGLECMENGGVTCYKHAHGTTLGVALKQDPSLLPPEFAGHRYCEDFDFRTKCASRTWKRDHAVEFLMNLVPRDGVRSDWNFSLEDKRVLNMENIVNDDDNIKQDISIDVYGRTAKEEEMSSEIADEISFRKSREVLLTYSSEKSTTSCDKKRRRESKESGKEQTVNSSQSDTECQSYEGSHRIIKRPVSERGQSSLETCRTITEQRAQEVQTKPSRRDSRTSSQRFIAVPHRRENNSSFSNKATSPSPSLPEKRCGAGPTESLKNSKQMCRVSPANTNRGTPALHDFPLISPSSSERRLVASQSGGGSESSQPARKPARTDSLAGQKVSLYRTQQRPCFLFYPFSSLSEHYGGSEEECVSKSDCVEFGLSRWMHGEMEVESVGPGYEAIEALRLLLAEASAFLQGLSLQAFHVFGRFARLLSVYGLYQYLIGAKISVVVFMFGSLLGSAAVFFAIQKPWKGRPLSRSQIVPTAINGGVLALSLVLWGRGLQTCGPVRTILAEYVGAVLGAISTLLFGRGGHAARKVEVSLSSILIDTSIATLTSTLPLDPSASTDETMHEKGHVGLHSMIAPIFSGLLAALRRIIARRVSLKSQSKKRLHAITVASATCFLFPFAMTTLAMSEAGSRSDYHGSAVWPYLSMIFFGIVLMYYVDALIEDRLHIVPSSPQHLVVSAGCIIVLEFLYRMDFSPLGFMWCLTWLGSGIYVATTVESRFRRDLDPGEGQDFMRESRSELALSSLPS</sequence>
<feature type="compositionally biased region" description="Polar residues" evidence="1">
    <location>
        <begin position="363"/>
        <end position="374"/>
    </location>
</feature>
<evidence type="ECO:0000256" key="2">
    <source>
        <dbReference type="SAM" id="Phobius"/>
    </source>
</evidence>
<name>A0A176WK62_MARPO</name>
<feature type="transmembrane region" description="Helical" evidence="2">
    <location>
        <begin position="819"/>
        <end position="837"/>
    </location>
</feature>
<organism evidence="3 4">
    <name type="scientific">Marchantia polymorpha subsp. ruderalis</name>
    <dbReference type="NCBI Taxonomy" id="1480154"/>
    <lineage>
        <taxon>Eukaryota</taxon>
        <taxon>Viridiplantae</taxon>
        <taxon>Streptophyta</taxon>
        <taxon>Embryophyta</taxon>
        <taxon>Marchantiophyta</taxon>
        <taxon>Marchantiopsida</taxon>
        <taxon>Marchantiidae</taxon>
        <taxon>Marchantiales</taxon>
        <taxon>Marchantiaceae</taxon>
        <taxon>Marchantia</taxon>
    </lineage>
</organism>
<keyword evidence="2" id="KW-0812">Transmembrane</keyword>